<gene>
    <name evidence="1" type="ORF">METZ01_LOCUS324448</name>
</gene>
<proteinExistence type="predicted"/>
<dbReference type="AlphaFoldDB" id="A0A382PDW8"/>
<evidence type="ECO:0000313" key="1">
    <source>
        <dbReference type="EMBL" id="SVC71594.1"/>
    </source>
</evidence>
<feature type="non-terminal residue" evidence="1">
    <location>
        <position position="31"/>
    </location>
</feature>
<protein>
    <submittedName>
        <fullName evidence="1">Uncharacterized protein</fullName>
    </submittedName>
</protein>
<sequence>KNYKSYTMTPVQYRTRLKHKFQNKLRKRNWV</sequence>
<accession>A0A382PDW8</accession>
<feature type="non-terminal residue" evidence="1">
    <location>
        <position position="1"/>
    </location>
</feature>
<dbReference type="EMBL" id="UINC01106730">
    <property type="protein sequence ID" value="SVC71594.1"/>
    <property type="molecule type" value="Genomic_DNA"/>
</dbReference>
<reference evidence="1" key="1">
    <citation type="submission" date="2018-05" db="EMBL/GenBank/DDBJ databases">
        <authorList>
            <person name="Lanie J.A."/>
            <person name="Ng W.-L."/>
            <person name="Kazmierczak K.M."/>
            <person name="Andrzejewski T.M."/>
            <person name="Davidsen T.M."/>
            <person name="Wayne K.J."/>
            <person name="Tettelin H."/>
            <person name="Glass J.I."/>
            <person name="Rusch D."/>
            <person name="Podicherti R."/>
            <person name="Tsui H.-C.T."/>
            <person name="Winkler M.E."/>
        </authorList>
    </citation>
    <scope>NUCLEOTIDE SEQUENCE</scope>
</reference>
<organism evidence="1">
    <name type="scientific">marine metagenome</name>
    <dbReference type="NCBI Taxonomy" id="408172"/>
    <lineage>
        <taxon>unclassified sequences</taxon>
        <taxon>metagenomes</taxon>
        <taxon>ecological metagenomes</taxon>
    </lineage>
</organism>
<name>A0A382PDW8_9ZZZZ</name>